<dbReference type="Proteomes" id="UP000823603">
    <property type="component" value="Unassembled WGS sequence"/>
</dbReference>
<accession>A0A9D9NFD7</accession>
<feature type="signal peptide" evidence="1">
    <location>
        <begin position="1"/>
        <end position="29"/>
    </location>
</feature>
<gene>
    <name evidence="2" type="ORF">IAB82_06620</name>
</gene>
<reference evidence="2" key="2">
    <citation type="journal article" date="2021" name="PeerJ">
        <title>Extensive microbial diversity within the chicken gut microbiome revealed by metagenomics and culture.</title>
        <authorList>
            <person name="Gilroy R."/>
            <person name="Ravi A."/>
            <person name="Getino M."/>
            <person name="Pursley I."/>
            <person name="Horton D.L."/>
            <person name="Alikhan N.F."/>
            <person name="Baker D."/>
            <person name="Gharbi K."/>
            <person name="Hall N."/>
            <person name="Watson M."/>
            <person name="Adriaenssens E.M."/>
            <person name="Foster-Nyarko E."/>
            <person name="Jarju S."/>
            <person name="Secka A."/>
            <person name="Antonio M."/>
            <person name="Oren A."/>
            <person name="Chaudhuri R.R."/>
            <person name="La Ragione R."/>
            <person name="Hildebrand F."/>
            <person name="Pallen M.J."/>
        </authorList>
    </citation>
    <scope>NUCLEOTIDE SEQUENCE</scope>
    <source>
        <strain evidence="2">B2-22910</strain>
    </source>
</reference>
<comment type="caution">
    <text evidence="2">The sequence shown here is derived from an EMBL/GenBank/DDBJ whole genome shotgun (WGS) entry which is preliminary data.</text>
</comment>
<reference evidence="2" key="1">
    <citation type="submission" date="2020-10" db="EMBL/GenBank/DDBJ databases">
        <authorList>
            <person name="Gilroy R."/>
        </authorList>
    </citation>
    <scope>NUCLEOTIDE SEQUENCE</scope>
    <source>
        <strain evidence="2">B2-22910</strain>
    </source>
</reference>
<proteinExistence type="predicted"/>
<protein>
    <submittedName>
        <fullName evidence="2">Uncharacterized protein</fullName>
    </submittedName>
</protein>
<name>A0A9D9NFD7_9BACT</name>
<feature type="chain" id="PRO_5039337169" evidence="1">
    <location>
        <begin position="30"/>
        <end position="241"/>
    </location>
</feature>
<keyword evidence="1" id="KW-0732">Signal</keyword>
<organism evidence="2 3">
    <name type="scientific">Candidatus Cryptobacteroides faecavium</name>
    <dbReference type="NCBI Taxonomy" id="2840762"/>
    <lineage>
        <taxon>Bacteria</taxon>
        <taxon>Pseudomonadati</taxon>
        <taxon>Bacteroidota</taxon>
        <taxon>Bacteroidia</taxon>
        <taxon>Bacteroidales</taxon>
        <taxon>Candidatus Cryptobacteroides</taxon>
    </lineage>
</organism>
<evidence type="ECO:0000313" key="2">
    <source>
        <dbReference type="EMBL" id="MBO8471453.1"/>
    </source>
</evidence>
<dbReference type="EMBL" id="JADIMB010000096">
    <property type="protein sequence ID" value="MBO8471453.1"/>
    <property type="molecule type" value="Genomic_DNA"/>
</dbReference>
<dbReference type="AlphaFoldDB" id="A0A9D9NFD7"/>
<evidence type="ECO:0000256" key="1">
    <source>
        <dbReference type="SAM" id="SignalP"/>
    </source>
</evidence>
<evidence type="ECO:0000313" key="3">
    <source>
        <dbReference type="Proteomes" id="UP000823603"/>
    </source>
</evidence>
<sequence length="241" mass="26395">MAILMLDTRRFRIISAIAALFMGFSTVQAQERDSTYSADTSRLTINNARNELTGGMVLPELMIPEEDMTAYSREKISSMMNASISPMFYSTLDIKPYYTVVHSFNGMMHEHYGIMPLTGNLHAFLGRRDTDWINLFSSQTAYLAAGVQLAPWLEINGGGIFGMSMLNDRKPLPVFGGMMSVVFRPSDDTSIMLWGSFTNVSAFGPPTFNPVNVPTLNIGASAKFRVGDATIGIGASFSTAP</sequence>